<dbReference type="GO" id="GO:0015074">
    <property type="term" value="P:DNA integration"/>
    <property type="evidence" value="ECO:0007669"/>
    <property type="project" value="UniProtKB-KW"/>
</dbReference>
<dbReference type="SUPFAM" id="SSF56349">
    <property type="entry name" value="DNA breaking-rejoining enzymes"/>
    <property type="match status" value="1"/>
</dbReference>
<dbReference type="PANTHER" id="PTHR30629:SF2">
    <property type="entry name" value="PROPHAGE INTEGRASE INTS-RELATED"/>
    <property type="match status" value="1"/>
</dbReference>
<dbReference type="Gene3D" id="1.10.150.130">
    <property type="match status" value="1"/>
</dbReference>
<dbReference type="InterPro" id="IPR004107">
    <property type="entry name" value="Integrase_SAM-like_N"/>
</dbReference>
<dbReference type="Pfam" id="PF14659">
    <property type="entry name" value="Phage_int_SAM_3"/>
    <property type="match status" value="1"/>
</dbReference>
<dbReference type="PANTHER" id="PTHR30629">
    <property type="entry name" value="PROPHAGE INTEGRASE"/>
    <property type="match status" value="1"/>
</dbReference>
<dbReference type="PROSITE" id="PS51900">
    <property type="entry name" value="CB"/>
    <property type="match status" value="1"/>
</dbReference>
<dbReference type="InterPro" id="IPR011010">
    <property type="entry name" value="DNA_brk_join_enz"/>
</dbReference>
<dbReference type="RefSeq" id="WP_169771591.1">
    <property type="nucleotide sequence ID" value="NZ_JABCUR010000002.1"/>
</dbReference>
<evidence type="ECO:0000256" key="2">
    <source>
        <dbReference type="ARBA" id="ARBA00022908"/>
    </source>
</evidence>
<dbReference type="Proteomes" id="UP000578252">
    <property type="component" value="Unassembled WGS sequence"/>
</dbReference>
<comment type="caution">
    <text evidence="8">The sequence shown here is derived from an EMBL/GenBank/DDBJ whole genome shotgun (WGS) entry which is preliminary data.</text>
</comment>
<dbReference type="EMBL" id="JABCUR010000002">
    <property type="protein sequence ID" value="NMW64469.1"/>
    <property type="molecule type" value="Genomic_DNA"/>
</dbReference>
<keyword evidence="3 5" id="KW-0238">DNA-binding</keyword>
<dbReference type="Pfam" id="PF00589">
    <property type="entry name" value="Phage_integrase"/>
    <property type="match status" value="1"/>
</dbReference>
<dbReference type="AlphaFoldDB" id="A0A7Y0U026"/>
<proteinExistence type="inferred from homology"/>
<dbReference type="PROSITE" id="PS51898">
    <property type="entry name" value="TYR_RECOMBINASE"/>
    <property type="match status" value="1"/>
</dbReference>
<sequence length="408" mass="45358">MKQRRALGSGSLYQDKRGLWRGAFNAGYTKHGTRQRIVVSSRSYTEARQKLQAAMAAYTTGKLKPGRSPTIKTIAEAWIKTRAKRVRPATLAIENAAIDQYIIPLLGTKQLTKLTPSDVRQIGDQVLEDGRSGATASRYQSVFLRMLREAEADGLPVPRLIFTVEKTRVPKGKREAISNTDALKLIEVASRAPAGVRWLLALMQGLRQGEALGLTWDAINLEEGTLQIEWQLQELRYKNPDDHAAGFRMPLQYEARQLAGGFHLVRPKSEAGRRVIPLTPWVAAALTRYKEAWEQNRWGLLFTHAGKPVSKHRDTAAWKALQDTAGVTKTGGGHYVLHEARHTCATLLLAAGISPEIIKAIMGHSDIVTQAGYQHVSKTMARDALQDAERFLGIEYKDKDGQTRDAHD</sequence>
<name>A0A7Y0U026_9ACTO</name>
<keyword evidence="4" id="KW-0233">DNA recombination</keyword>
<evidence type="ECO:0000313" key="8">
    <source>
        <dbReference type="EMBL" id="NMW64469.1"/>
    </source>
</evidence>
<protein>
    <submittedName>
        <fullName evidence="8">Site-specific integrase</fullName>
    </submittedName>
</protein>
<organism evidence="8 9">
    <name type="scientific">Mobiluncus mulieris</name>
    <dbReference type="NCBI Taxonomy" id="2052"/>
    <lineage>
        <taxon>Bacteria</taxon>
        <taxon>Bacillati</taxon>
        <taxon>Actinomycetota</taxon>
        <taxon>Actinomycetes</taxon>
        <taxon>Actinomycetales</taxon>
        <taxon>Actinomycetaceae</taxon>
        <taxon>Mobiluncus</taxon>
    </lineage>
</organism>
<dbReference type="Gene3D" id="1.10.443.10">
    <property type="entry name" value="Intergrase catalytic core"/>
    <property type="match status" value="1"/>
</dbReference>
<comment type="similarity">
    <text evidence="1">Belongs to the 'phage' integrase family.</text>
</comment>
<evidence type="ECO:0000256" key="4">
    <source>
        <dbReference type="ARBA" id="ARBA00023172"/>
    </source>
</evidence>
<evidence type="ECO:0000256" key="3">
    <source>
        <dbReference type="ARBA" id="ARBA00023125"/>
    </source>
</evidence>
<evidence type="ECO:0000256" key="1">
    <source>
        <dbReference type="ARBA" id="ARBA00008857"/>
    </source>
</evidence>
<dbReference type="GO" id="GO:0003677">
    <property type="term" value="F:DNA binding"/>
    <property type="evidence" value="ECO:0007669"/>
    <property type="project" value="UniProtKB-UniRule"/>
</dbReference>
<feature type="domain" description="Tyr recombinase" evidence="6">
    <location>
        <begin position="172"/>
        <end position="386"/>
    </location>
</feature>
<feature type="domain" description="Core-binding (CB)" evidence="7">
    <location>
        <begin position="69"/>
        <end position="151"/>
    </location>
</feature>
<gene>
    <name evidence="8" type="ORF">HHJ78_02720</name>
</gene>
<dbReference type="InterPro" id="IPR013762">
    <property type="entry name" value="Integrase-like_cat_sf"/>
</dbReference>
<reference evidence="8 9" key="1">
    <citation type="submission" date="2020-04" db="EMBL/GenBank/DDBJ databases">
        <title>Antimicrobial susceptibility and clonality of vaginal-derived multi-drug resistant Mobiluncus isolates in China.</title>
        <authorList>
            <person name="Zhang X."/>
        </authorList>
    </citation>
    <scope>NUCLEOTIDE SEQUENCE [LARGE SCALE GENOMIC DNA]</scope>
    <source>
        <strain evidence="8 9">13</strain>
    </source>
</reference>
<evidence type="ECO:0000259" key="7">
    <source>
        <dbReference type="PROSITE" id="PS51900"/>
    </source>
</evidence>
<dbReference type="InterPro" id="IPR010998">
    <property type="entry name" value="Integrase_recombinase_N"/>
</dbReference>
<dbReference type="InterPro" id="IPR050808">
    <property type="entry name" value="Phage_Integrase"/>
</dbReference>
<dbReference type="InterPro" id="IPR002104">
    <property type="entry name" value="Integrase_catalytic"/>
</dbReference>
<evidence type="ECO:0000259" key="6">
    <source>
        <dbReference type="PROSITE" id="PS51898"/>
    </source>
</evidence>
<accession>A0A7Y0U026</accession>
<dbReference type="InterPro" id="IPR044068">
    <property type="entry name" value="CB"/>
</dbReference>
<keyword evidence="2" id="KW-0229">DNA integration</keyword>
<evidence type="ECO:0000313" key="9">
    <source>
        <dbReference type="Proteomes" id="UP000578252"/>
    </source>
</evidence>
<dbReference type="CDD" id="cd01189">
    <property type="entry name" value="INT_ICEBs1_C_like"/>
    <property type="match status" value="1"/>
</dbReference>
<evidence type="ECO:0000256" key="5">
    <source>
        <dbReference type="PROSITE-ProRule" id="PRU01248"/>
    </source>
</evidence>
<dbReference type="GO" id="GO:0006310">
    <property type="term" value="P:DNA recombination"/>
    <property type="evidence" value="ECO:0007669"/>
    <property type="project" value="UniProtKB-KW"/>
</dbReference>